<feature type="domain" description="Amidohydrolase-related" evidence="2">
    <location>
        <begin position="6"/>
        <end position="248"/>
    </location>
</feature>
<name>A0A1V4SP16_RUMHU</name>
<comment type="caution">
    <text evidence="3">The sequence shown here is derived from an EMBL/GenBank/DDBJ whole genome shotgun (WGS) entry which is preliminary data.</text>
</comment>
<gene>
    <name evidence="3" type="ORF">CLHUN_11030</name>
</gene>
<dbReference type="PANTHER" id="PTHR21240">
    <property type="entry name" value="2-AMINO-3-CARBOXYLMUCONATE-6-SEMIALDEHYDE DECARBOXYLASE"/>
    <property type="match status" value="1"/>
</dbReference>
<dbReference type="AlphaFoldDB" id="A0A1V4SP16"/>
<dbReference type="EMBL" id="MZGX01000005">
    <property type="protein sequence ID" value="OPX45216.1"/>
    <property type="molecule type" value="Genomic_DNA"/>
</dbReference>
<proteinExistence type="predicted"/>
<dbReference type="GO" id="GO:0016831">
    <property type="term" value="F:carboxy-lyase activity"/>
    <property type="evidence" value="ECO:0007669"/>
    <property type="project" value="InterPro"/>
</dbReference>
<dbReference type="Proteomes" id="UP000191554">
    <property type="component" value="Unassembled WGS sequence"/>
</dbReference>
<sequence length="257" mass="29040">MRFPIIDFHAHVPSPEMFLEYKQIKADIPMEKAVLVSGNMLNPGQLGDFLRGSIPLNSEMPNNDYLLDIIREYPEEYLALFTVDPNYHIEEDLVQALEDGFMGVKINTIVHKVDFYDKNLISLLTSIEHTGCPVYTHITLNPQSSIEAMVALARKFKKLNFIIGHMGFSTSDFAAITAAGTNENVYLETSIGSRLAFKEVQKRGLVSKLLFGSEFPTHDPQIELEKLKLVFDPSEIEAICYKNSEALLSWKRQGVII</sequence>
<organism evidence="3 4">
    <name type="scientific">Ruminiclostridium hungatei</name>
    <name type="common">Clostridium hungatei</name>
    <dbReference type="NCBI Taxonomy" id="48256"/>
    <lineage>
        <taxon>Bacteria</taxon>
        <taxon>Bacillati</taxon>
        <taxon>Bacillota</taxon>
        <taxon>Clostridia</taxon>
        <taxon>Eubacteriales</taxon>
        <taxon>Oscillospiraceae</taxon>
        <taxon>Ruminiclostridium</taxon>
    </lineage>
</organism>
<dbReference type="InterPro" id="IPR006680">
    <property type="entry name" value="Amidohydro-rel"/>
</dbReference>
<evidence type="ECO:0000256" key="1">
    <source>
        <dbReference type="ARBA" id="ARBA00023239"/>
    </source>
</evidence>
<keyword evidence="1" id="KW-0456">Lyase</keyword>
<dbReference type="PANTHER" id="PTHR21240:SF19">
    <property type="entry name" value="CATALYTIC_ HYDROLASE"/>
    <property type="match status" value="1"/>
</dbReference>
<dbReference type="STRING" id="48256.CLHUN_11030"/>
<keyword evidence="3" id="KW-0378">Hydrolase</keyword>
<protein>
    <submittedName>
        <fullName evidence="3">Amidohydrolase</fullName>
    </submittedName>
</protein>
<dbReference type="Pfam" id="PF04909">
    <property type="entry name" value="Amidohydro_2"/>
    <property type="match status" value="1"/>
</dbReference>
<evidence type="ECO:0000313" key="3">
    <source>
        <dbReference type="EMBL" id="OPX45216.1"/>
    </source>
</evidence>
<evidence type="ECO:0000259" key="2">
    <source>
        <dbReference type="Pfam" id="PF04909"/>
    </source>
</evidence>
<evidence type="ECO:0000313" key="4">
    <source>
        <dbReference type="Proteomes" id="UP000191554"/>
    </source>
</evidence>
<dbReference type="RefSeq" id="WP_165755670.1">
    <property type="nucleotide sequence ID" value="NZ_MZGX01000005.1"/>
</dbReference>
<dbReference type="InterPro" id="IPR032465">
    <property type="entry name" value="ACMSD"/>
</dbReference>
<dbReference type="GO" id="GO:0016787">
    <property type="term" value="F:hydrolase activity"/>
    <property type="evidence" value="ECO:0007669"/>
    <property type="project" value="UniProtKB-KW"/>
</dbReference>
<dbReference type="SUPFAM" id="SSF51556">
    <property type="entry name" value="Metallo-dependent hydrolases"/>
    <property type="match status" value="1"/>
</dbReference>
<reference evidence="3 4" key="1">
    <citation type="submission" date="2017-03" db="EMBL/GenBank/DDBJ databases">
        <title>Genome sequence of Clostridium hungatei DSM 14427.</title>
        <authorList>
            <person name="Poehlein A."/>
            <person name="Daniel R."/>
        </authorList>
    </citation>
    <scope>NUCLEOTIDE SEQUENCE [LARGE SCALE GENOMIC DNA]</scope>
    <source>
        <strain evidence="3 4">DSM 14427</strain>
    </source>
</reference>
<dbReference type="InterPro" id="IPR032466">
    <property type="entry name" value="Metal_Hydrolase"/>
</dbReference>
<accession>A0A1V4SP16</accession>
<dbReference type="Gene3D" id="3.20.20.140">
    <property type="entry name" value="Metal-dependent hydrolases"/>
    <property type="match status" value="1"/>
</dbReference>
<keyword evidence="4" id="KW-1185">Reference proteome</keyword>